<accession>A0A6C0DMZ8</accession>
<dbReference type="EMBL" id="MN739632">
    <property type="protein sequence ID" value="QHT17239.1"/>
    <property type="molecule type" value="Genomic_DNA"/>
</dbReference>
<evidence type="ECO:0000256" key="1">
    <source>
        <dbReference type="SAM" id="MobiDB-lite"/>
    </source>
</evidence>
<dbReference type="AlphaFoldDB" id="A0A6C0DMZ8"/>
<name>A0A6C0DMZ8_9ZZZZ</name>
<reference evidence="2" key="1">
    <citation type="journal article" date="2020" name="Nature">
        <title>Giant virus diversity and host interactions through global metagenomics.</title>
        <authorList>
            <person name="Schulz F."/>
            <person name="Roux S."/>
            <person name="Paez-Espino D."/>
            <person name="Jungbluth S."/>
            <person name="Walsh D.A."/>
            <person name="Denef V.J."/>
            <person name="McMahon K.D."/>
            <person name="Konstantinidis K.T."/>
            <person name="Eloe-Fadrosh E.A."/>
            <person name="Kyrpides N.C."/>
            <person name="Woyke T."/>
        </authorList>
    </citation>
    <scope>NUCLEOTIDE SEQUENCE</scope>
    <source>
        <strain evidence="2">GVMAG-M-3300023174-24</strain>
    </source>
</reference>
<evidence type="ECO:0000313" key="2">
    <source>
        <dbReference type="EMBL" id="QHT17239.1"/>
    </source>
</evidence>
<proteinExistence type="predicted"/>
<feature type="compositionally biased region" description="Basic residues" evidence="1">
    <location>
        <begin position="1"/>
        <end position="29"/>
    </location>
</feature>
<sequence length="138" mass="16456">MTIKSKKQLHNKKNKTLKTSKALKTRKQKGGNPDKFDFEKVTNISNLEPNYQLYLIEKMDMDEENDYKDSEEYIGIIESIDTTNNKINFIPFGHREYKMARSVNLRDEYTHWKRVEHGKPVKLSFEDIEVYSLKSYKK</sequence>
<protein>
    <submittedName>
        <fullName evidence="2">Uncharacterized protein</fullName>
    </submittedName>
</protein>
<feature type="region of interest" description="Disordered" evidence="1">
    <location>
        <begin position="1"/>
        <end position="35"/>
    </location>
</feature>
<organism evidence="2">
    <name type="scientific">viral metagenome</name>
    <dbReference type="NCBI Taxonomy" id="1070528"/>
    <lineage>
        <taxon>unclassified sequences</taxon>
        <taxon>metagenomes</taxon>
        <taxon>organismal metagenomes</taxon>
    </lineage>
</organism>